<dbReference type="Proteomes" id="UP001230915">
    <property type="component" value="Unassembled WGS sequence"/>
</dbReference>
<dbReference type="RefSeq" id="WP_308862788.1">
    <property type="nucleotide sequence ID" value="NZ_JAVHUL010000002.1"/>
</dbReference>
<keyword evidence="1" id="KW-1133">Transmembrane helix</keyword>
<comment type="caution">
    <text evidence="2">The sequence shown here is derived from an EMBL/GenBank/DDBJ whole genome shotgun (WGS) entry which is preliminary data.</text>
</comment>
<proteinExistence type="predicted"/>
<feature type="transmembrane region" description="Helical" evidence="1">
    <location>
        <begin position="9"/>
        <end position="29"/>
    </location>
</feature>
<evidence type="ECO:0000313" key="2">
    <source>
        <dbReference type="EMBL" id="MDQ7916174.1"/>
    </source>
</evidence>
<sequence>MKEYLFKYGFLFGAVPVSLLTELCFYFFYETEFSIKRLLFLLVFNSFFWVGIAYVQWRKKQHKNEE</sequence>
<keyword evidence="1" id="KW-0812">Transmembrane</keyword>
<dbReference type="EMBL" id="JAVHUL010000002">
    <property type="protein sequence ID" value="MDQ7916174.1"/>
    <property type="molecule type" value="Genomic_DNA"/>
</dbReference>
<gene>
    <name evidence="2" type="ORF">RBU60_01190</name>
</gene>
<evidence type="ECO:0000256" key="1">
    <source>
        <dbReference type="SAM" id="Phobius"/>
    </source>
</evidence>
<accession>A0ABU0ZXI4</accession>
<name>A0ABU0ZXI4_9FLAO</name>
<organism evidence="2 3">
    <name type="scientific">Mesonia profundi</name>
    <dbReference type="NCBI Taxonomy" id="3070998"/>
    <lineage>
        <taxon>Bacteria</taxon>
        <taxon>Pseudomonadati</taxon>
        <taxon>Bacteroidota</taxon>
        <taxon>Flavobacteriia</taxon>
        <taxon>Flavobacteriales</taxon>
        <taxon>Flavobacteriaceae</taxon>
        <taxon>Mesonia</taxon>
    </lineage>
</organism>
<evidence type="ECO:0000313" key="3">
    <source>
        <dbReference type="Proteomes" id="UP001230915"/>
    </source>
</evidence>
<keyword evidence="1" id="KW-0472">Membrane</keyword>
<reference evidence="2 3" key="1">
    <citation type="submission" date="2023-08" db="EMBL/GenBank/DDBJ databases">
        <title>Mesonia sp. MT50, isolated from deep-sea sediment of the Mariana Trench.</title>
        <authorList>
            <person name="Fu H."/>
        </authorList>
    </citation>
    <scope>NUCLEOTIDE SEQUENCE [LARGE SCALE GENOMIC DNA]</scope>
    <source>
        <strain evidence="2 3">MT50</strain>
    </source>
</reference>
<protein>
    <submittedName>
        <fullName evidence="2">Uncharacterized protein</fullName>
    </submittedName>
</protein>
<keyword evidence="3" id="KW-1185">Reference proteome</keyword>
<feature type="transmembrane region" description="Helical" evidence="1">
    <location>
        <begin position="35"/>
        <end position="55"/>
    </location>
</feature>